<evidence type="ECO:0000313" key="4">
    <source>
        <dbReference type="Proteomes" id="UP001057375"/>
    </source>
</evidence>
<keyword evidence="4" id="KW-1185">Reference proteome</keyword>
<feature type="compositionally biased region" description="Low complexity" evidence="1">
    <location>
        <begin position="289"/>
        <end position="321"/>
    </location>
</feature>
<proteinExistence type="predicted"/>
<dbReference type="Proteomes" id="UP001057375">
    <property type="component" value="Unassembled WGS sequence"/>
</dbReference>
<keyword evidence="2" id="KW-0812">Transmembrane</keyword>
<dbReference type="EMBL" id="BQXS01012744">
    <property type="protein sequence ID" value="GKT27437.1"/>
    <property type="molecule type" value="Genomic_DNA"/>
</dbReference>
<feature type="region of interest" description="Disordered" evidence="1">
    <location>
        <begin position="24"/>
        <end position="63"/>
    </location>
</feature>
<gene>
    <name evidence="3" type="ORF">ADUPG1_013834</name>
</gene>
<feature type="transmembrane region" description="Helical" evidence="2">
    <location>
        <begin position="138"/>
        <end position="160"/>
    </location>
</feature>
<evidence type="ECO:0000256" key="1">
    <source>
        <dbReference type="SAM" id="MobiDB-lite"/>
    </source>
</evidence>
<sequence length="417" mass="45178">MSLFGRPPSFSMGVLAGLFSNARSKSQYQVKKEPPPSVAPSMPTSTPPQVGPVHGQPSFSQAPSSGIPMPNENMFPLIIDSSGIECSWPIASRVTRGAISKSEFTHYLQDFTEHIRAYDPKAYLKNGKIPMSSAEKTLICLIIFCSIILAGMIALCVLIFSGVMSVVFIVIPFVFGFATSFGLCMLCVCLGKRRNAGARGQLRKKSKQGGILSTSHFINHLSHFCAWWNTQLMPRGFYAVVGPVSQRKHVESYTDSKFRTWVEVHAITETSCPFSIPHPSEWVGSSRKASSQRVPAPVSSSSSPSDTFSTTAFSSGSMSTSTAPTIQQLSRQAAWYLNSRGRMVIESAIYDFPEFIIADAQCVAAYSAMPVYTPYDCMGPTPDVVGPAPPPLSPVDPTILAQFPLPSMLDGSANLYA</sequence>
<feature type="region of interest" description="Disordered" evidence="1">
    <location>
        <begin position="285"/>
        <end position="321"/>
    </location>
</feature>
<name>A0ABQ5K4D3_9EUKA</name>
<keyword evidence="2" id="KW-0472">Membrane</keyword>
<evidence type="ECO:0000256" key="2">
    <source>
        <dbReference type="SAM" id="Phobius"/>
    </source>
</evidence>
<comment type="caution">
    <text evidence="3">The sequence shown here is derived from an EMBL/GenBank/DDBJ whole genome shotgun (WGS) entry which is preliminary data.</text>
</comment>
<keyword evidence="2" id="KW-1133">Transmembrane helix</keyword>
<evidence type="ECO:0000313" key="3">
    <source>
        <dbReference type="EMBL" id="GKT27437.1"/>
    </source>
</evidence>
<accession>A0ABQ5K4D3</accession>
<feature type="transmembrane region" description="Helical" evidence="2">
    <location>
        <begin position="166"/>
        <end position="191"/>
    </location>
</feature>
<protein>
    <submittedName>
        <fullName evidence="3">Uncharacterized protein</fullName>
    </submittedName>
</protein>
<reference evidence="3" key="1">
    <citation type="submission" date="2022-03" db="EMBL/GenBank/DDBJ databases">
        <title>Draft genome sequence of Aduncisulcus paluster, a free-living microaerophilic Fornicata.</title>
        <authorList>
            <person name="Yuyama I."/>
            <person name="Kume K."/>
            <person name="Tamura T."/>
            <person name="Inagaki Y."/>
            <person name="Hashimoto T."/>
        </authorList>
    </citation>
    <scope>NUCLEOTIDE SEQUENCE</scope>
    <source>
        <strain evidence="3">NY0171</strain>
    </source>
</reference>
<organism evidence="3 4">
    <name type="scientific">Aduncisulcus paluster</name>
    <dbReference type="NCBI Taxonomy" id="2918883"/>
    <lineage>
        <taxon>Eukaryota</taxon>
        <taxon>Metamonada</taxon>
        <taxon>Carpediemonas-like organisms</taxon>
        <taxon>Aduncisulcus</taxon>
    </lineage>
</organism>